<gene>
    <name evidence="9 12" type="primary">ispE</name>
    <name evidence="12" type="ORF">BARAN1_0594</name>
</gene>
<evidence type="ECO:0000256" key="2">
    <source>
        <dbReference type="ARBA" id="ARBA00012052"/>
    </source>
</evidence>
<feature type="binding site" evidence="9">
    <location>
        <begin position="88"/>
        <end position="98"/>
    </location>
    <ligand>
        <name>ATP</name>
        <dbReference type="ChEBI" id="CHEBI:30616"/>
    </ligand>
</feature>
<feature type="active site" evidence="9">
    <location>
        <position position="8"/>
    </location>
</feature>
<keyword evidence="13" id="KW-1185">Reference proteome</keyword>
<protein>
    <recommendedName>
        <fullName evidence="3 9">4-diphosphocytidyl-2-C-methyl-D-erythritol kinase</fullName>
        <shortName evidence="9">CMK</shortName>
        <ecNumber evidence="2 9">2.7.1.148</ecNumber>
    </recommendedName>
    <alternativeName>
        <fullName evidence="8 9">4-(cytidine-5'-diphospho)-2-C-methyl-D-erythritol kinase</fullName>
    </alternativeName>
</protein>
<dbReference type="OrthoDB" id="9809438at2"/>
<keyword evidence="4 9" id="KW-0808">Transferase</keyword>
<dbReference type="PANTHER" id="PTHR43527:SF2">
    <property type="entry name" value="4-DIPHOSPHOCYTIDYL-2-C-METHYL-D-ERYTHRITOL KINASE, CHLOROPLASTIC"/>
    <property type="match status" value="1"/>
</dbReference>
<dbReference type="PANTHER" id="PTHR43527">
    <property type="entry name" value="4-DIPHOSPHOCYTIDYL-2-C-METHYL-D-ERYTHRITOL KINASE, CHLOROPLASTIC"/>
    <property type="match status" value="1"/>
</dbReference>
<evidence type="ECO:0000256" key="4">
    <source>
        <dbReference type="ARBA" id="ARBA00022679"/>
    </source>
</evidence>
<keyword evidence="5 9" id="KW-0547">Nucleotide-binding</keyword>
<evidence type="ECO:0000313" key="13">
    <source>
        <dbReference type="Proteomes" id="UP000249818"/>
    </source>
</evidence>
<name>A0A2X3KVK9_9BACT</name>
<dbReference type="KEGG" id="bana:BARAN1_0594"/>
<dbReference type="PIRSF" id="PIRSF010376">
    <property type="entry name" value="IspE"/>
    <property type="match status" value="1"/>
</dbReference>
<evidence type="ECO:0000256" key="9">
    <source>
        <dbReference type="HAMAP-Rule" id="MF_00061"/>
    </source>
</evidence>
<dbReference type="HAMAP" id="MF_00061">
    <property type="entry name" value="IspE"/>
    <property type="match status" value="1"/>
</dbReference>
<evidence type="ECO:0000256" key="5">
    <source>
        <dbReference type="ARBA" id="ARBA00022741"/>
    </source>
</evidence>
<sequence length="275" mass="28999">MEVLAYAKLNLTLRVVGRRADGYHELQSLVTAVDLADRITLTRAAEGVTLRAPPELGPPERNLALRAAHALLPAGEPGVRIEIEKGIPAGAGLGGGSADAAAVLAGVNELLSLGRTWEELAAIGITLGADVPFFLGPGPAWLEGIGERVKPVAIPIPAAFLILVPPFRSPTPDVYRAFDELDLPLSPRTEPVPGPGFPNDLWPAAVHLFPELRRWRDLLARVAPGGVGMTGSGSALFAPFPSRSAAAAGRRRIRPDVEGELLVASPIRSGYRIRA</sequence>
<reference evidence="13" key="1">
    <citation type="submission" date="2018-05" db="EMBL/GenBank/DDBJ databases">
        <authorList>
            <person name="Hao L."/>
        </authorList>
    </citation>
    <scope>NUCLEOTIDE SEQUENCE [LARGE SCALE GENOMIC DNA]</scope>
</reference>
<comment type="similarity">
    <text evidence="1 9">Belongs to the GHMP kinase family. IspE subfamily.</text>
</comment>
<dbReference type="InterPro" id="IPR036554">
    <property type="entry name" value="GHMP_kinase_C_sf"/>
</dbReference>
<evidence type="ECO:0000256" key="3">
    <source>
        <dbReference type="ARBA" id="ARBA00017473"/>
    </source>
</evidence>
<dbReference type="Gene3D" id="3.30.230.10">
    <property type="match status" value="1"/>
</dbReference>
<evidence type="ECO:0000256" key="7">
    <source>
        <dbReference type="ARBA" id="ARBA00022840"/>
    </source>
</evidence>
<dbReference type="Pfam" id="PF00288">
    <property type="entry name" value="GHMP_kinases_N"/>
    <property type="match status" value="1"/>
</dbReference>
<feature type="domain" description="GHMP kinase N-terminal" evidence="10">
    <location>
        <begin position="62"/>
        <end position="135"/>
    </location>
</feature>
<dbReference type="SUPFAM" id="SSF54211">
    <property type="entry name" value="Ribosomal protein S5 domain 2-like"/>
    <property type="match status" value="1"/>
</dbReference>
<accession>A0A2X3KVK9</accession>
<evidence type="ECO:0000256" key="6">
    <source>
        <dbReference type="ARBA" id="ARBA00022777"/>
    </source>
</evidence>
<evidence type="ECO:0000256" key="1">
    <source>
        <dbReference type="ARBA" id="ARBA00009684"/>
    </source>
</evidence>
<dbReference type="InterPro" id="IPR004424">
    <property type="entry name" value="IspE"/>
</dbReference>
<dbReference type="SUPFAM" id="SSF55060">
    <property type="entry name" value="GHMP Kinase, C-terminal domain"/>
    <property type="match status" value="1"/>
</dbReference>
<dbReference type="Pfam" id="PF08544">
    <property type="entry name" value="GHMP_kinases_C"/>
    <property type="match status" value="1"/>
</dbReference>
<keyword evidence="6 9" id="KW-0418">Kinase</keyword>
<evidence type="ECO:0000256" key="8">
    <source>
        <dbReference type="ARBA" id="ARBA00032554"/>
    </source>
</evidence>
<comment type="pathway">
    <text evidence="9">Isoprenoid biosynthesis; isopentenyl diphosphate biosynthesis via DXP pathway; isopentenyl diphosphate from 1-deoxy-D-xylulose 5-phosphate: step 3/6.</text>
</comment>
<dbReference type="InterPro" id="IPR014721">
    <property type="entry name" value="Ribsml_uS5_D2-typ_fold_subgr"/>
</dbReference>
<dbReference type="GO" id="GO:0005524">
    <property type="term" value="F:ATP binding"/>
    <property type="evidence" value="ECO:0007669"/>
    <property type="project" value="UniProtKB-UniRule"/>
</dbReference>
<dbReference type="GO" id="GO:0050515">
    <property type="term" value="F:4-(cytidine 5'-diphospho)-2-C-methyl-D-erythritol kinase activity"/>
    <property type="evidence" value="ECO:0007669"/>
    <property type="project" value="UniProtKB-UniRule"/>
</dbReference>
<organism evidence="12 13">
    <name type="scientific">Candidatus Bipolaricaulis anaerobius</name>
    <dbReference type="NCBI Taxonomy" id="2026885"/>
    <lineage>
        <taxon>Bacteria</taxon>
        <taxon>Candidatus Bipolaricaulota</taxon>
        <taxon>Candidatus Bipolaricaulia</taxon>
        <taxon>Candidatus Bipolaricaulales</taxon>
        <taxon>Candidatus Bipolaricaulaceae</taxon>
        <taxon>Candidatus Bipolaricaulis</taxon>
    </lineage>
</organism>
<evidence type="ECO:0000313" key="12">
    <source>
        <dbReference type="EMBL" id="SQD92618.1"/>
    </source>
</evidence>
<dbReference type="NCBIfam" id="TIGR00154">
    <property type="entry name" value="ispE"/>
    <property type="match status" value="1"/>
</dbReference>
<feature type="domain" description="GHMP kinase C-terminal" evidence="11">
    <location>
        <begin position="207"/>
        <end position="253"/>
    </location>
</feature>
<dbReference type="UniPathway" id="UPA00056">
    <property type="reaction ID" value="UER00094"/>
</dbReference>
<proteinExistence type="inferred from homology"/>
<comment type="function">
    <text evidence="9">Catalyzes the phosphorylation of the position 2 hydroxy group of 4-diphosphocytidyl-2C-methyl-D-erythritol.</text>
</comment>
<dbReference type="InterPro" id="IPR020568">
    <property type="entry name" value="Ribosomal_Su5_D2-typ_SF"/>
</dbReference>
<dbReference type="EMBL" id="LS483254">
    <property type="protein sequence ID" value="SQD92618.1"/>
    <property type="molecule type" value="Genomic_DNA"/>
</dbReference>
<evidence type="ECO:0000259" key="11">
    <source>
        <dbReference type="Pfam" id="PF08544"/>
    </source>
</evidence>
<dbReference type="Proteomes" id="UP000249818">
    <property type="component" value="Chromosome BARAN1"/>
</dbReference>
<dbReference type="RefSeq" id="WP_157959411.1">
    <property type="nucleotide sequence ID" value="NZ_LS483254.1"/>
</dbReference>
<dbReference type="InterPro" id="IPR006204">
    <property type="entry name" value="GHMP_kinase_N_dom"/>
</dbReference>
<dbReference type="EC" id="2.7.1.148" evidence="2 9"/>
<dbReference type="GO" id="GO:0016114">
    <property type="term" value="P:terpenoid biosynthetic process"/>
    <property type="evidence" value="ECO:0007669"/>
    <property type="project" value="UniProtKB-UniRule"/>
</dbReference>
<dbReference type="Gene3D" id="3.30.70.890">
    <property type="entry name" value="GHMP kinase, C-terminal domain"/>
    <property type="match status" value="1"/>
</dbReference>
<dbReference type="AlphaFoldDB" id="A0A2X3KVK9"/>
<dbReference type="InterPro" id="IPR013750">
    <property type="entry name" value="GHMP_kinase_C_dom"/>
</dbReference>
<comment type="catalytic activity">
    <reaction evidence="9">
        <text>4-CDP-2-C-methyl-D-erythritol + ATP = 4-CDP-2-C-methyl-D-erythritol 2-phosphate + ADP + H(+)</text>
        <dbReference type="Rhea" id="RHEA:18437"/>
        <dbReference type="ChEBI" id="CHEBI:15378"/>
        <dbReference type="ChEBI" id="CHEBI:30616"/>
        <dbReference type="ChEBI" id="CHEBI:57823"/>
        <dbReference type="ChEBI" id="CHEBI:57919"/>
        <dbReference type="ChEBI" id="CHEBI:456216"/>
        <dbReference type="EC" id="2.7.1.148"/>
    </reaction>
</comment>
<feature type="active site" evidence="9">
    <location>
        <position position="130"/>
    </location>
</feature>
<dbReference type="GO" id="GO:0019288">
    <property type="term" value="P:isopentenyl diphosphate biosynthetic process, methylerythritol 4-phosphate pathway"/>
    <property type="evidence" value="ECO:0007669"/>
    <property type="project" value="UniProtKB-UniRule"/>
</dbReference>
<keyword evidence="9" id="KW-0414">Isoprene biosynthesis</keyword>
<evidence type="ECO:0000259" key="10">
    <source>
        <dbReference type="Pfam" id="PF00288"/>
    </source>
</evidence>
<keyword evidence="7 9" id="KW-0067">ATP-binding</keyword>